<reference evidence="2 3" key="1">
    <citation type="submission" date="2021-06" db="EMBL/GenBank/DDBJ databases">
        <title>Genome sequence of Babesia caballi.</title>
        <authorList>
            <person name="Yamagishi J."/>
            <person name="Kidaka T."/>
            <person name="Ochi A."/>
        </authorList>
    </citation>
    <scope>NUCLEOTIDE SEQUENCE [LARGE SCALE GENOMIC DNA]</scope>
    <source>
        <strain evidence="2">USDA-D6B2</strain>
    </source>
</reference>
<feature type="region of interest" description="Disordered" evidence="1">
    <location>
        <begin position="1"/>
        <end position="89"/>
    </location>
</feature>
<sequence>MLGRPCWPATSSLRRAGCSGRSSSEDALHDRGAHGAGVDDAEGQPDHEPAGGADDGAAPADVNHRGADEHEPRGQEKEAAAAGGAERAADDVQNVVLLRTGNGRFLDEGEQVDRRRGGGALGTATRRCRVSAAGLTHEPARRPGPAAGSHEGGPVERVHEEEDGHEPADDGPEQGEDVDVGPVLVAVAADERSAAVLVAELLVRVEVLPHEAASEAAVAVEAGGLVEEHGAHLVAAAEQLQLVEPAGGVDGLQHGAGLHAVGAGAAALLRGVPVGGVLGLRGHVHAGLGDLVADALVVGALRQLEAGHLLLRLHVLDAAVRELQGALGVYAPVPSLLGNHVLAVRQVDARGRARAPRLPAVGVADELALLAVDHAGAHLLGAAEHAQLAEVHRLHALHDVVVPGDAGGHALPEEALAGVAGVQHEHVRQGGPQPVPDALAECLEGLRGRLAFAEPPQQEAAPPALRVVVVVDRLREAAVDPNDVIAERRYLEAAGGAEVGHLVLLEAAVGDVGDDVGGQLDAHVVRERDERLVGGGADLLLELRARVNGREVRRVGEDVHLLGGARLALLAEAGAVLGPRPGVPVVEGVLQHARAEGLGALQRLLGRALGELLGAGAPAVEAVDVHAQVLHGLVPGGHGAGGVAGGPVVGVVAVRAVQVLLALGRGGRAGGPPGDARRPQADYGGDLVRRPGAEAEVELLVDDVRPFLGALAGADVKVLLLEARLVVHALARVAEVGARRDVLALAGLDEHAGGGGFAQLVGVDGTATALHRGPLAPRALDAVPRHQHLLHGLGRFHSRWGRRRLLCRIRGVASVGRPVRGVLVDVSVGGLRRLRLLLRLLLHVVEVGLEHRLQQRSVQDALLPLLLEALGHVGVLEAAAEPGRTHALVVAGFAEGERAALLREFANPTQHRAGPILDDEAPDAGELSRVSPALGAFEEDLLAELEEPLRCVHGMSVRVVHTERDDVALQHGGRVHGAGVHHGEHVLRVRPRVGHVQPDGRPVVLRRHRREGAQPQAVQVGLRRILDGQIAQLDVDGVVARVLGNQEFGLVGGVPLPDHRDGDDGPLLVVAAHQIGNRLLGLQEQHPRLAGVEREYRLAARVAADDAHGDLLLQVLGVAALAHRQPLDAVFAAVLHGVAPGLALQRANCNSELRAGHSVDGRVVQAPCGGRHGRENHGVFYFGLELDGGHLATLQHELPHLVLCDALNGCAATHSAPDSCAR</sequence>
<feature type="compositionally biased region" description="Acidic residues" evidence="1">
    <location>
        <begin position="169"/>
        <end position="178"/>
    </location>
</feature>
<name>A0AAV4LVD5_BABCB</name>
<dbReference type="AlphaFoldDB" id="A0AAV4LVD5"/>
<dbReference type="EMBL" id="BPLF01000002">
    <property type="protein sequence ID" value="GIX63680.1"/>
    <property type="molecule type" value="Genomic_DNA"/>
</dbReference>
<proteinExistence type="predicted"/>
<feature type="compositionally biased region" description="Low complexity" evidence="1">
    <location>
        <begin position="50"/>
        <end position="61"/>
    </location>
</feature>
<evidence type="ECO:0000313" key="3">
    <source>
        <dbReference type="Proteomes" id="UP001497744"/>
    </source>
</evidence>
<feature type="compositionally biased region" description="Basic and acidic residues" evidence="1">
    <location>
        <begin position="153"/>
        <end position="168"/>
    </location>
</feature>
<evidence type="ECO:0000313" key="2">
    <source>
        <dbReference type="EMBL" id="GIX63680.1"/>
    </source>
</evidence>
<dbReference type="GeneID" id="94195161"/>
<keyword evidence="3" id="KW-1185">Reference proteome</keyword>
<evidence type="ECO:0000256" key="1">
    <source>
        <dbReference type="SAM" id="MobiDB-lite"/>
    </source>
</evidence>
<comment type="caution">
    <text evidence="2">The sequence shown here is derived from an EMBL/GenBank/DDBJ whole genome shotgun (WGS) entry which is preliminary data.</text>
</comment>
<feature type="compositionally biased region" description="Basic and acidic residues" evidence="1">
    <location>
        <begin position="23"/>
        <end position="33"/>
    </location>
</feature>
<organism evidence="2 3">
    <name type="scientific">Babesia caballi</name>
    <dbReference type="NCBI Taxonomy" id="5871"/>
    <lineage>
        <taxon>Eukaryota</taxon>
        <taxon>Sar</taxon>
        <taxon>Alveolata</taxon>
        <taxon>Apicomplexa</taxon>
        <taxon>Aconoidasida</taxon>
        <taxon>Piroplasmida</taxon>
        <taxon>Babesiidae</taxon>
        <taxon>Babesia</taxon>
    </lineage>
</organism>
<feature type="compositionally biased region" description="Basic and acidic residues" evidence="1">
    <location>
        <begin position="62"/>
        <end position="79"/>
    </location>
</feature>
<accession>A0AAV4LVD5</accession>
<gene>
    <name evidence="2" type="ORF">BcabD6B2_31150</name>
</gene>
<feature type="region of interest" description="Disordered" evidence="1">
    <location>
        <begin position="109"/>
        <end position="178"/>
    </location>
</feature>
<dbReference type="RefSeq" id="XP_067715749.1">
    <property type="nucleotide sequence ID" value="XM_067859648.1"/>
</dbReference>
<dbReference type="Proteomes" id="UP001497744">
    <property type="component" value="Unassembled WGS sequence"/>
</dbReference>
<protein>
    <submittedName>
        <fullName evidence="2">LLM class flavin-dependent oxidoreductase</fullName>
    </submittedName>
</protein>